<evidence type="ECO:0000313" key="3">
    <source>
        <dbReference type="EMBL" id="MCF6376735.1"/>
    </source>
</evidence>
<reference evidence="3 4" key="1">
    <citation type="submission" date="2022-01" db="EMBL/GenBank/DDBJ databases">
        <title>Nocardioides sp. nov., an actinomycete isolated from mining soil.</title>
        <authorList>
            <person name="Liu L."/>
        </authorList>
    </citation>
    <scope>NUCLEOTIDE SEQUENCE [LARGE SCALE GENOMIC DNA]</scope>
    <source>
        <strain evidence="3 4">KLBMP 9356</strain>
    </source>
</reference>
<dbReference type="EMBL" id="JAKJHZ010000003">
    <property type="protein sequence ID" value="MCF6376735.1"/>
    <property type="molecule type" value="Genomic_DNA"/>
</dbReference>
<feature type="region of interest" description="Disordered" evidence="1">
    <location>
        <begin position="119"/>
        <end position="155"/>
    </location>
</feature>
<feature type="compositionally biased region" description="Polar residues" evidence="1">
    <location>
        <begin position="122"/>
        <end position="140"/>
    </location>
</feature>
<feature type="chain" id="PRO_5045994753" description="PKD domain-containing protein" evidence="2">
    <location>
        <begin position="29"/>
        <end position="639"/>
    </location>
</feature>
<sequence length="639" mass="65205">MKRVIARIVVVTVTGLLGATLVPAQAGAAPTWRPVTNLFADLSAPGAQTPAIGADAAGNSTVVWSRYDGSGTVVEASYRPVGGAWSAPVVIATGAQIGFPQVAVAPSGVATVVWRNAEPDRSTVQASSRSATGTWSAPATLSSDPSRDLSSRPDVPQVAVDAAGVATATWSRFEGAPGQPWRFTVQASTQAADGTWGAPVDLSPAGSPARTTDVTIDPAGTTTAVWAAGASLQAATRPAGGAWSTPVELSGTAGPRANPRVVADPAGTVTAVWGSFAGGAYGVQTASRAPGGAWSAPLDLVRGEVFDTPAIAVDRRGEATALWQQNDGSGWVVASASRPADGTWSTPALLSDGASSSWDPQLAVDLAGNATAVWSRGAEGGGVVEAARRTSVGGWSEPIALSAPSNALHPQVAVDAAGNATAAWSRKGDAGWIVQARGLDAAGPVVDEITGAAATRTSARARAYSVRAHDVWSRVASARWTFPDGTTATGTSVSYGGTGGSGPVRVVLTDSVGNATACTYTGTFTCRPTTRIAPVIDRARLSTRKIRAVGSDARVVKKAKAVVVLNTDARVTFTFRKVGGTGKPVRLVEKLEAGRNVVAVRARLGARKVLTPGRWKVVVTAKNKVGTSPRKTLRLRVVR</sequence>
<evidence type="ECO:0008006" key="5">
    <source>
        <dbReference type="Google" id="ProtNLM"/>
    </source>
</evidence>
<keyword evidence="2" id="KW-0732">Signal</keyword>
<accession>A0ABS9H664</accession>
<evidence type="ECO:0000256" key="2">
    <source>
        <dbReference type="SAM" id="SignalP"/>
    </source>
</evidence>
<evidence type="ECO:0000256" key="1">
    <source>
        <dbReference type="SAM" id="MobiDB-lite"/>
    </source>
</evidence>
<comment type="caution">
    <text evidence="3">The sequence shown here is derived from an EMBL/GenBank/DDBJ whole genome shotgun (WGS) entry which is preliminary data.</text>
</comment>
<evidence type="ECO:0000313" key="4">
    <source>
        <dbReference type="Proteomes" id="UP001201161"/>
    </source>
</evidence>
<proteinExistence type="predicted"/>
<dbReference type="RefSeq" id="WP_236399256.1">
    <property type="nucleotide sequence ID" value="NZ_JAKJHZ010000003.1"/>
</dbReference>
<protein>
    <recommendedName>
        <fullName evidence="5">PKD domain-containing protein</fullName>
    </recommendedName>
</protein>
<name>A0ABS9H664_9ACTN</name>
<gene>
    <name evidence="3" type="ORF">L2K70_03885</name>
</gene>
<dbReference type="Proteomes" id="UP001201161">
    <property type="component" value="Unassembled WGS sequence"/>
</dbReference>
<feature type="signal peptide" evidence="2">
    <location>
        <begin position="1"/>
        <end position="28"/>
    </location>
</feature>
<dbReference type="SUPFAM" id="SSF89372">
    <property type="entry name" value="Fucose-specific lectin"/>
    <property type="match status" value="1"/>
</dbReference>
<keyword evidence="4" id="KW-1185">Reference proteome</keyword>
<organism evidence="3 4">
    <name type="scientific">Nocardioides potassii</name>
    <dbReference type="NCBI Taxonomy" id="2911371"/>
    <lineage>
        <taxon>Bacteria</taxon>
        <taxon>Bacillati</taxon>
        <taxon>Actinomycetota</taxon>
        <taxon>Actinomycetes</taxon>
        <taxon>Propionibacteriales</taxon>
        <taxon>Nocardioidaceae</taxon>
        <taxon>Nocardioides</taxon>
    </lineage>
</organism>